<dbReference type="RefSeq" id="WP_044352124.1">
    <property type="nucleotide sequence ID" value="NZ_AZAC01000056.1"/>
</dbReference>
<proteinExistence type="predicted"/>
<dbReference type="PANTHER" id="PTHR33371:SF4">
    <property type="entry name" value="INTERMEMBRANE PHOSPHOLIPID TRANSPORT SYSTEM BINDING PROTEIN MLAD"/>
    <property type="match status" value="1"/>
</dbReference>
<keyword evidence="4" id="KW-1185">Reference proteome</keyword>
<dbReference type="InterPro" id="IPR052336">
    <property type="entry name" value="MlaD_Phospholipid_Transporter"/>
</dbReference>
<accession>A0A0D2HLY6</accession>
<keyword evidence="1" id="KW-0472">Membrane</keyword>
<protein>
    <recommendedName>
        <fullName evidence="2">Mce/MlaD domain-containing protein</fullName>
    </recommendedName>
</protein>
<dbReference type="EMBL" id="AZAC01000056">
    <property type="protein sequence ID" value="KIX11598.1"/>
    <property type="molecule type" value="Genomic_DNA"/>
</dbReference>
<organism evidence="3 4">
    <name type="scientific">Dethiosulfatarculus sandiegensis</name>
    <dbReference type="NCBI Taxonomy" id="1429043"/>
    <lineage>
        <taxon>Bacteria</taxon>
        <taxon>Pseudomonadati</taxon>
        <taxon>Thermodesulfobacteriota</taxon>
        <taxon>Desulfarculia</taxon>
        <taxon>Desulfarculales</taxon>
        <taxon>Desulfarculaceae</taxon>
        <taxon>Dethiosulfatarculus</taxon>
    </lineage>
</organism>
<evidence type="ECO:0000256" key="1">
    <source>
        <dbReference type="SAM" id="Phobius"/>
    </source>
</evidence>
<dbReference type="PANTHER" id="PTHR33371">
    <property type="entry name" value="INTERMEMBRANE PHOSPHOLIPID TRANSPORT SYSTEM BINDING PROTEIN MLAD-RELATED"/>
    <property type="match status" value="1"/>
</dbReference>
<dbReference type="Pfam" id="PF02470">
    <property type="entry name" value="MlaD"/>
    <property type="match status" value="1"/>
</dbReference>
<dbReference type="InterPro" id="IPR003399">
    <property type="entry name" value="Mce/MlaD"/>
</dbReference>
<dbReference type="GO" id="GO:0005548">
    <property type="term" value="F:phospholipid transporter activity"/>
    <property type="evidence" value="ECO:0007669"/>
    <property type="project" value="TreeGrafter"/>
</dbReference>
<dbReference type="Proteomes" id="UP000032233">
    <property type="component" value="Unassembled WGS sequence"/>
</dbReference>
<dbReference type="AlphaFoldDB" id="A0A0D2HLY6"/>
<dbReference type="GO" id="GO:0005543">
    <property type="term" value="F:phospholipid binding"/>
    <property type="evidence" value="ECO:0007669"/>
    <property type="project" value="TreeGrafter"/>
</dbReference>
<name>A0A0D2HLY6_9BACT</name>
<feature type="transmembrane region" description="Helical" evidence="1">
    <location>
        <begin position="12"/>
        <end position="30"/>
    </location>
</feature>
<keyword evidence="1" id="KW-1133">Transmembrane helix</keyword>
<sequence>MAGFSTEAKVGVFVMLGLAVLAYMTIRLGSFEFGEPKGIEISAVFDNATGLKKNAPVEMAGIEIGRVKTIGLENGKARVTMLVDSKVPLAADSKAFIRTRGVLGDKYLALEPGNPAAPKLKQGGVLAKAEVPTDLDRVMARVGEIADDVKAITSSLKVSLASPQSQRNISESLQNIREITASLKVVVADNQDRLTKVIANLDRFTTDLSQISGQNKDALGETITNFRNISAKLDHTINGLTSVVEKIDKGEGTIGGLINDRQTLDDLNSTLASLKEVTKKIDQGKGTLGRLVNDDTTINKIDDVLTGVNEYITQADAWRVNVDYRGEYLFGESALRNTLSVRLQPKADKFYLLGVVTDPVGRRSDKKTVSHNAGPDGTYTTVQETTTYDRDEIGFNAQIGKRFYDLTARAGIFNTTGGVGLDYHMLDDNLKFTFEAYDFRIDTNPHLKVAVDYTFWNYFYVTAGADDFISDDDHATFFLGAGVTFYDEDLKFLLTKAPMP</sequence>
<feature type="domain" description="Mce/MlaD" evidence="2">
    <location>
        <begin position="38"/>
        <end position="113"/>
    </location>
</feature>
<reference evidence="3 4" key="1">
    <citation type="submission" date="2013-11" db="EMBL/GenBank/DDBJ databases">
        <title>Metagenomic analysis of a methanogenic consortium involved in long chain n-alkane degradation.</title>
        <authorList>
            <person name="Davidova I.A."/>
            <person name="Callaghan A.V."/>
            <person name="Wawrik B."/>
            <person name="Pruitt S."/>
            <person name="Marks C."/>
            <person name="Duncan K.E."/>
            <person name="Suflita J.M."/>
        </authorList>
    </citation>
    <scope>NUCLEOTIDE SEQUENCE [LARGE SCALE GENOMIC DNA]</scope>
    <source>
        <strain evidence="3 4">SPR</strain>
    </source>
</reference>
<keyword evidence="1" id="KW-0812">Transmembrane</keyword>
<dbReference type="STRING" id="1429043.X474_24985"/>
<dbReference type="InParanoid" id="A0A0D2HLY6"/>
<gene>
    <name evidence="3" type="ORF">X474_24985</name>
</gene>
<comment type="caution">
    <text evidence="3">The sequence shown here is derived from an EMBL/GenBank/DDBJ whole genome shotgun (WGS) entry which is preliminary data.</text>
</comment>
<evidence type="ECO:0000259" key="2">
    <source>
        <dbReference type="Pfam" id="PF02470"/>
    </source>
</evidence>
<dbReference type="OrthoDB" id="9788420at2"/>
<evidence type="ECO:0000313" key="4">
    <source>
        <dbReference type="Proteomes" id="UP000032233"/>
    </source>
</evidence>
<evidence type="ECO:0000313" key="3">
    <source>
        <dbReference type="EMBL" id="KIX11598.1"/>
    </source>
</evidence>